<dbReference type="RefSeq" id="WP_240775070.1">
    <property type="nucleotide sequence ID" value="NZ_OCMT01000002.1"/>
</dbReference>
<name>A0A285ZZ84_9SPHI</name>
<dbReference type="Gene3D" id="2.120.10.30">
    <property type="entry name" value="TolB, C-terminal domain"/>
    <property type="match status" value="1"/>
</dbReference>
<protein>
    <recommendedName>
        <fullName evidence="4">WD40-like Beta Propeller Repeat</fullName>
    </recommendedName>
</protein>
<keyword evidence="1" id="KW-0732">Signal</keyword>
<dbReference type="PANTHER" id="PTHR36842:SF1">
    <property type="entry name" value="PROTEIN TOLB"/>
    <property type="match status" value="1"/>
</dbReference>
<evidence type="ECO:0008006" key="4">
    <source>
        <dbReference type="Google" id="ProtNLM"/>
    </source>
</evidence>
<evidence type="ECO:0000313" key="2">
    <source>
        <dbReference type="EMBL" id="SOD14937.1"/>
    </source>
</evidence>
<dbReference type="AlphaFoldDB" id="A0A285ZZ84"/>
<proteinExistence type="predicted"/>
<dbReference type="EMBL" id="OCMT01000002">
    <property type="protein sequence ID" value="SOD14937.1"/>
    <property type="molecule type" value="Genomic_DNA"/>
</dbReference>
<feature type="signal peptide" evidence="1">
    <location>
        <begin position="1"/>
        <end position="20"/>
    </location>
</feature>
<accession>A0A285ZZ84</accession>
<reference evidence="3" key="1">
    <citation type="submission" date="2017-09" db="EMBL/GenBank/DDBJ databases">
        <authorList>
            <person name="Varghese N."/>
            <person name="Submissions S."/>
        </authorList>
    </citation>
    <scope>NUCLEOTIDE SEQUENCE [LARGE SCALE GENOMIC DNA]</scope>
    <source>
        <strain evidence="3">CGMCC 1.12803</strain>
    </source>
</reference>
<gene>
    <name evidence="2" type="ORF">SAMN06297358_1903</name>
</gene>
<sequence>MKIKVLASIILSFTFSSSFSQFFDESQTPLSVKWRQIEHSGFKIIYPALLEKDAQRMANTFAHIYPTVGSSLKESKTIIPILLQNQGTTSNGFVQLAPKKSQFYTISPQQFDSQDWLNNLAVHELRHVAQFNKVTGKKGFPFPEEIYFGYIGVSMPLWFLEGDAVSTETALTYSGRGRQPNWIMPFRTSILEGKNFPYSKAYFGSEKDITPGYYQLGYLMNSQLQKQHGIDIGNQLLSDINKRPLRLYPFSQSLKKFTGKNTKNYYLQTLKNLKLDWAKQDKQNKSIDYESLNKNPSYATHYYLPTQLADESILVIKQSKSEAPGFVTISPTKKEKTLFKIGYQEQPWHSYGNSKIVWEERREDPRYKQRSYNVICIYDFGTGKKKQLTHKTRLFAPSISGDGKKLVAVQIDLSNHHNLVMLDIETGKITDSLANPENFQLQTPAFSQDGSQLTWISVSEEGKSLWLKNNEKTEILIKNTRQQLSRPVFFNDRIAFNAHYSGIDNIYEIDPASKKISALTASKYGAFNASFSDNGKTMLFNDYKLRGHEAARIAVAPTQVQENSFVYYGQETKNEDYVFANVPDSTFSSKPYSPLKHMFNFHSISPTADDAVERVGLQLKSDDLLNTTSVYAGVTYESSLRRVEYSAGLRYKALYPIINLSYRNRPRLAYYRFQNAIHRADFREDYIALTTSVPLSFNSFNHNFSLIGEVGTYHVNRHFNAVDASRLANTIEFPITYRFGFNHQIRRAERDIAPKWAQAFEIKYQHLPFENRLTGKLFAMESYLYFPGLAKNHTFLASFNYQQNNGTFRTVNDIPIVYGYNQIAAKSLLKNTLLLNYRFPMLFPDLEIGPFAYVRNVRASFFSHYENIGHETNLTQPKTFGLELRSDMNLLRYQPVADVGARLIFVNKNYNQNPIFELLFNYYF</sequence>
<organism evidence="2 3">
    <name type="scientific">Pedobacter xixiisoli</name>
    <dbReference type="NCBI Taxonomy" id="1476464"/>
    <lineage>
        <taxon>Bacteria</taxon>
        <taxon>Pseudomonadati</taxon>
        <taxon>Bacteroidota</taxon>
        <taxon>Sphingobacteriia</taxon>
        <taxon>Sphingobacteriales</taxon>
        <taxon>Sphingobacteriaceae</taxon>
        <taxon>Pedobacter</taxon>
    </lineage>
</organism>
<feature type="chain" id="PRO_5012809425" description="WD40-like Beta Propeller Repeat" evidence="1">
    <location>
        <begin position="21"/>
        <end position="924"/>
    </location>
</feature>
<evidence type="ECO:0000256" key="1">
    <source>
        <dbReference type="SAM" id="SignalP"/>
    </source>
</evidence>
<dbReference type="SUPFAM" id="SSF82171">
    <property type="entry name" value="DPP6 N-terminal domain-like"/>
    <property type="match status" value="1"/>
</dbReference>
<keyword evidence="3" id="KW-1185">Reference proteome</keyword>
<dbReference type="InterPro" id="IPR011042">
    <property type="entry name" value="6-blade_b-propeller_TolB-like"/>
</dbReference>
<evidence type="ECO:0000313" key="3">
    <source>
        <dbReference type="Proteomes" id="UP000219281"/>
    </source>
</evidence>
<dbReference type="Proteomes" id="UP000219281">
    <property type="component" value="Unassembled WGS sequence"/>
</dbReference>
<dbReference type="PANTHER" id="PTHR36842">
    <property type="entry name" value="PROTEIN TOLB HOMOLOG"/>
    <property type="match status" value="1"/>
</dbReference>